<dbReference type="Proteomes" id="UP000199354">
    <property type="component" value="Unassembled WGS sequence"/>
</dbReference>
<dbReference type="STRING" id="490189.SAMN02927903_03347"/>
<dbReference type="Pfam" id="PF06725">
    <property type="entry name" value="3D"/>
    <property type="match status" value="1"/>
</dbReference>
<sequence length="365" mass="41174">MKLKILSFIVLFLTVTLTANGQSKKIVEEFTSTLFPNVGKESSNDISYSEILKDKYNIEFMASKVNDLDTGDCVFSIINDGEILTSQLEVQEDFPYEISDQNKKYNAKITYIKYVPNTKNRNASSVVIKVIVYSNDNSLEIDDFKITTPNNILKNNKTILWATQYYVHQAEYSKNGFPLMDIEEKNTFTKIEICDWCDGAVEGTIFTKDSLGNNITLNYAGKSKKELVNCSKCNKYKGYKNKGIRRSLWYKAKGKYGDGVNGYILVPFRTIAVDKTKIPIGTVLFIPSAVGKEIILPNGTKSSHDGYFFSADVGGDIKGNHIDVFTGLFKSEPLDFIKSIPTGTFEAYIITNDEIKNQLIKKHRK</sequence>
<protein>
    <submittedName>
        <fullName evidence="3">3D domain-containing protein</fullName>
    </submittedName>
</protein>
<dbReference type="RefSeq" id="WP_091147374.1">
    <property type="nucleotide sequence ID" value="NZ_FMVF01000047.1"/>
</dbReference>
<name>A0A1G5KJX9_9FLAO</name>
<feature type="chain" id="PRO_5011706353" evidence="1">
    <location>
        <begin position="22"/>
        <end position="365"/>
    </location>
</feature>
<dbReference type="SUPFAM" id="SSF50685">
    <property type="entry name" value="Barwin-like endoglucanases"/>
    <property type="match status" value="1"/>
</dbReference>
<proteinExistence type="predicted"/>
<keyword evidence="1" id="KW-0732">Signal</keyword>
<keyword evidence="4" id="KW-1185">Reference proteome</keyword>
<evidence type="ECO:0000313" key="3">
    <source>
        <dbReference type="EMBL" id="SCZ00886.1"/>
    </source>
</evidence>
<dbReference type="CDD" id="cd22785">
    <property type="entry name" value="DPBB_MltA-like"/>
    <property type="match status" value="1"/>
</dbReference>
<reference evidence="3 4" key="1">
    <citation type="submission" date="2016-10" db="EMBL/GenBank/DDBJ databases">
        <authorList>
            <person name="de Groot N.N."/>
        </authorList>
    </citation>
    <scope>NUCLEOTIDE SEQUENCE [LARGE SCALE GENOMIC DNA]</scope>
    <source>
        <strain evidence="3 4">CGMCC 1.7031</strain>
    </source>
</reference>
<gene>
    <name evidence="3" type="ORF">SAMN02927903_03347</name>
</gene>
<feature type="signal peptide" evidence="1">
    <location>
        <begin position="1"/>
        <end position="21"/>
    </location>
</feature>
<organism evidence="3 4">
    <name type="scientific">Flavobacterium caeni</name>
    <dbReference type="NCBI Taxonomy" id="490189"/>
    <lineage>
        <taxon>Bacteria</taxon>
        <taxon>Pseudomonadati</taxon>
        <taxon>Bacteroidota</taxon>
        <taxon>Flavobacteriia</taxon>
        <taxon>Flavobacteriales</taxon>
        <taxon>Flavobacteriaceae</taxon>
        <taxon>Flavobacterium</taxon>
    </lineage>
</organism>
<dbReference type="OrthoDB" id="9798935at2"/>
<dbReference type="Gene3D" id="2.40.40.10">
    <property type="entry name" value="RlpA-like domain"/>
    <property type="match status" value="1"/>
</dbReference>
<dbReference type="GO" id="GO:0009254">
    <property type="term" value="P:peptidoglycan turnover"/>
    <property type="evidence" value="ECO:0007669"/>
    <property type="project" value="InterPro"/>
</dbReference>
<evidence type="ECO:0000313" key="4">
    <source>
        <dbReference type="Proteomes" id="UP000199354"/>
    </source>
</evidence>
<accession>A0A1G5KJX9</accession>
<dbReference type="EMBL" id="FMVF01000047">
    <property type="protein sequence ID" value="SCZ00886.1"/>
    <property type="molecule type" value="Genomic_DNA"/>
</dbReference>
<dbReference type="InterPro" id="IPR036908">
    <property type="entry name" value="RlpA-like_sf"/>
</dbReference>
<feature type="domain" description="3D" evidence="2">
    <location>
        <begin position="269"/>
        <end position="328"/>
    </location>
</feature>
<dbReference type="GO" id="GO:0004553">
    <property type="term" value="F:hydrolase activity, hydrolyzing O-glycosyl compounds"/>
    <property type="evidence" value="ECO:0007669"/>
    <property type="project" value="InterPro"/>
</dbReference>
<evidence type="ECO:0000256" key="1">
    <source>
        <dbReference type="SAM" id="SignalP"/>
    </source>
</evidence>
<dbReference type="GO" id="GO:0019867">
    <property type="term" value="C:outer membrane"/>
    <property type="evidence" value="ECO:0007669"/>
    <property type="project" value="InterPro"/>
</dbReference>
<dbReference type="AlphaFoldDB" id="A0A1G5KJX9"/>
<dbReference type="InterPro" id="IPR010611">
    <property type="entry name" value="3D_dom"/>
</dbReference>
<evidence type="ECO:0000259" key="2">
    <source>
        <dbReference type="Pfam" id="PF06725"/>
    </source>
</evidence>